<protein>
    <submittedName>
        <fullName evidence="4">Putative oxidoreductase</fullName>
    </submittedName>
</protein>
<dbReference type="SUPFAM" id="SSF55347">
    <property type="entry name" value="Glyceraldehyde-3-phosphate dehydrogenase-like, C-terminal domain"/>
    <property type="match status" value="1"/>
</dbReference>
<accession>A0A081CZC2</accession>
<keyword evidence="1" id="KW-0560">Oxidoreductase</keyword>
<dbReference type="InterPro" id="IPR036291">
    <property type="entry name" value="NAD(P)-bd_dom_sf"/>
</dbReference>
<dbReference type="GO" id="GO:0000166">
    <property type="term" value="F:nucleotide binding"/>
    <property type="evidence" value="ECO:0007669"/>
    <property type="project" value="InterPro"/>
</dbReference>
<dbReference type="Gene3D" id="3.30.360.10">
    <property type="entry name" value="Dihydrodipicolinate Reductase, domain 2"/>
    <property type="match status" value="1"/>
</dbReference>
<dbReference type="eggNOG" id="COG0673">
    <property type="taxonomic scope" value="Bacteria"/>
</dbReference>
<dbReference type="RefSeq" id="WP_045231550.1">
    <property type="nucleotide sequence ID" value="NZ_BBJU01000023.1"/>
</dbReference>
<sequence length="337" mass="37001">MKPVRFATIGINHNHIFGQTNCMLAAGAEHVGFHAIEDDLAQEYAQEFPNVPRVDDKRRLLDDPTIDLIISAGIPDERAAVATEVMRAGKDVMVDKPGMITLAQLDEVKKVQAETGRIFSVLYSEHFENRATVKAGELVAAGAIGEIVSMAGFGPHRLRASTRPAWFFERQRYGGILVDIASHQCEQFLFFTDAQEADILFAKVANKANPQTPGLQDSGDMHLSTKGVDGFIRVDWFTPDGLSSWGDGRLFITGTQGAIEIRKNVDVAGRDGANHLFLTDKTGMHYVDCSDVPLPYGPQLLSDIRNRTETAMPQTRCFAAMEIALKAQQFAEGNHNG</sequence>
<dbReference type="PANTHER" id="PTHR43818:SF11">
    <property type="entry name" value="BCDNA.GH03377"/>
    <property type="match status" value="1"/>
</dbReference>
<proteinExistence type="predicted"/>
<evidence type="ECO:0000259" key="2">
    <source>
        <dbReference type="Pfam" id="PF01408"/>
    </source>
</evidence>
<dbReference type="Pfam" id="PF22725">
    <property type="entry name" value="GFO_IDH_MocA_C3"/>
    <property type="match status" value="1"/>
</dbReference>
<dbReference type="AlphaFoldDB" id="A0A081CZC2"/>
<feature type="domain" description="GFO/IDH/MocA-like oxidoreductase" evidence="3">
    <location>
        <begin position="134"/>
        <end position="260"/>
    </location>
</feature>
<dbReference type="EMBL" id="BBJU01000023">
    <property type="protein sequence ID" value="GAK72018.1"/>
    <property type="molecule type" value="Genomic_DNA"/>
</dbReference>
<dbReference type="SUPFAM" id="SSF51735">
    <property type="entry name" value="NAD(P)-binding Rossmann-fold domains"/>
    <property type="match status" value="1"/>
</dbReference>
<dbReference type="InterPro" id="IPR055170">
    <property type="entry name" value="GFO_IDH_MocA-like_dom"/>
</dbReference>
<organism evidence="4 5">
    <name type="scientific">Agrobacterium rubi TR3 = NBRC 13261</name>
    <dbReference type="NCBI Taxonomy" id="1368415"/>
    <lineage>
        <taxon>Bacteria</taxon>
        <taxon>Pseudomonadati</taxon>
        <taxon>Pseudomonadota</taxon>
        <taxon>Alphaproteobacteria</taxon>
        <taxon>Hyphomicrobiales</taxon>
        <taxon>Rhizobiaceae</taxon>
        <taxon>Rhizobium/Agrobacterium group</taxon>
        <taxon>Agrobacterium</taxon>
    </lineage>
</organism>
<evidence type="ECO:0000256" key="1">
    <source>
        <dbReference type="ARBA" id="ARBA00023002"/>
    </source>
</evidence>
<feature type="domain" description="Gfo/Idh/MocA-like oxidoreductase N-terminal" evidence="2">
    <location>
        <begin position="28"/>
        <end position="122"/>
    </location>
</feature>
<dbReference type="GO" id="GO:0016491">
    <property type="term" value="F:oxidoreductase activity"/>
    <property type="evidence" value="ECO:0007669"/>
    <property type="project" value="UniProtKB-KW"/>
</dbReference>
<evidence type="ECO:0000259" key="3">
    <source>
        <dbReference type="Pfam" id="PF22725"/>
    </source>
</evidence>
<dbReference type="PANTHER" id="PTHR43818">
    <property type="entry name" value="BCDNA.GH03377"/>
    <property type="match status" value="1"/>
</dbReference>
<name>A0A081CZC2_9HYPH</name>
<dbReference type="InterPro" id="IPR050463">
    <property type="entry name" value="Gfo/Idh/MocA_oxidrdct_glycsds"/>
</dbReference>
<dbReference type="Proteomes" id="UP000028701">
    <property type="component" value="Unassembled WGS sequence"/>
</dbReference>
<comment type="caution">
    <text evidence="4">The sequence shown here is derived from an EMBL/GenBank/DDBJ whole genome shotgun (WGS) entry which is preliminary data.</text>
</comment>
<dbReference type="OrthoDB" id="9768836at2"/>
<dbReference type="InterPro" id="IPR000683">
    <property type="entry name" value="Gfo/Idh/MocA-like_OxRdtase_N"/>
</dbReference>
<evidence type="ECO:0000313" key="4">
    <source>
        <dbReference type="EMBL" id="GAK72018.1"/>
    </source>
</evidence>
<dbReference type="Pfam" id="PF01408">
    <property type="entry name" value="GFO_IDH_MocA"/>
    <property type="match status" value="1"/>
</dbReference>
<reference evidence="4 5" key="1">
    <citation type="submission" date="2014-08" db="EMBL/GenBank/DDBJ databases">
        <title>Whole genome shotgun sequence of Rhizobium rubi NBRC 13261.</title>
        <authorList>
            <person name="Katano-Makiyama Y."/>
            <person name="Hosoyama A."/>
            <person name="Hashimoto M."/>
            <person name="Hosoyama Y."/>
            <person name="Noguchi M."/>
            <person name="Tsuchikane K."/>
            <person name="Uohara A."/>
            <person name="Ohji S."/>
            <person name="Ichikawa N."/>
            <person name="Kimura A."/>
            <person name="Yamazoe A."/>
            <person name="Fujita N."/>
        </authorList>
    </citation>
    <scope>NUCLEOTIDE SEQUENCE [LARGE SCALE GENOMIC DNA]</scope>
    <source>
        <strain evidence="4 5">NBRC 13261</strain>
    </source>
</reference>
<dbReference type="Gene3D" id="3.40.50.720">
    <property type="entry name" value="NAD(P)-binding Rossmann-like Domain"/>
    <property type="match status" value="1"/>
</dbReference>
<gene>
    <name evidence="4" type="ORF">RRU01S_23_00940</name>
</gene>
<evidence type="ECO:0000313" key="5">
    <source>
        <dbReference type="Proteomes" id="UP000028701"/>
    </source>
</evidence>